<dbReference type="EMBL" id="VFEQ01000010">
    <property type="protein sequence ID" value="TWR58813.1"/>
    <property type="molecule type" value="Genomic_DNA"/>
</dbReference>
<sequence length="349" mass="38901">MKSDSKIRPALFSVLSQLNTQKTTMPLEMQTALNELNDAALYTGAKIFQLNKLEEAERFLNIAAATGNAWSQFALATCGAYRDGIWHHKNGEVTSHASDDTKKWLRLAAAQNYIPALIQLGDAQSLEKAKGLLTNPASQENPQGMYYMYLITNDTHWLEKSAAVGWNQAQYKLAQLYQQKPEIFSNDTLRHARIEELLQASADGGLPLAVHARVFSDESNASFAEKQSRLAQLAWMGQVYGMLEYGYALANFARAQKDASRYAPGERQAPRTYGLAKDLGLAYAMLKYVLKKTAEVEEVPMLASDLHAIEMQMTQTDWEKANTTLTQLAEKAIEPFSRLEELIIPGTAK</sequence>
<protein>
    <recommendedName>
        <fullName evidence="3">Sel1 repeat family protein</fullName>
    </recommendedName>
</protein>
<evidence type="ECO:0000313" key="2">
    <source>
        <dbReference type="Proteomes" id="UP000316123"/>
    </source>
</evidence>
<comment type="caution">
    <text evidence="1">The sequence shown here is derived from an EMBL/GenBank/DDBJ whole genome shotgun (WGS) entry which is preliminary data.</text>
</comment>
<proteinExistence type="predicted"/>
<dbReference type="Proteomes" id="UP000316123">
    <property type="component" value="Unassembled WGS sequence"/>
</dbReference>
<evidence type="ECO:0000313" key="1">
    <source>
        <dbReference type="EMBL" id="TWR58813.1"/>
    </source>
</evidence>
<organism evidence="1 2">
    <name type="scientific">Pseudomonas marginalis</name>
    <name type="common">Pseudomonas panacis</name>
    <dbReference type="NCBI Taxonomy" id="298"/>
    <lineage>
        <taxon>Bacteria</taxon>
        <taxon>Pseudomonadati</taxon>
        <taxon>Pseudomonadota</taxon>
        <taxon>Gammaproteobacteria</taxon>
        <taxon>Pseudomonadales</taxon>
        <taxon>Pseudomonadaceae</taxon>
        <taxon>Pseudomonas</taxon>
    </lineage>
</organism>
<dbReference type="Gene3D" id="1.25.40.10">
    <property type="entry name" value="Tetratricopeptide repeat domain"/>
    <property type="match status" value="1"/>
</dbReference>
<dbReference type="SUPFAM" id="SSF81901">
    <property type="entry name" value="HCP-like"/>
    <property type="match status" value="1"/>
</dbReference>
<reference evidence="1 2" key="1">
    <citation type="submission" date="2019-06" db="EMBL/GenBank/DDBJ databases">
        <title>Pseudomonas bimorpha sp. nov. isolated from bovine raw milk and skim milk concentrate.</title>
        <authorList>
            <person name="Hofmann K."/>
            <person name="Huptas C."/>
            <person name="Doll E."/>
            <person name="Scherer S."/>
            <person name="Wenning M."/>
        </authorList>
    </citation>
    <scope>NUCLEOTIDE SEQUENCE [LARGE SCALE GENOMIC DNA]</scope>
    <source>
        <strain evidence="1 2">DSM 13124</strain>
    </source>
</reference>
<evidence type="ECO:0008006" key="3">
    <source>
        <dbReference type="Google" id="ProtNLM"/>
    </source>
</evidence>
<accession>A0A9X9FWZ6</accession>
<dbReference type="OrthoDB" id="5587079at2"/>
<dbReference type="RefSeq" id="WP_141691324.1">
    <property type="nucleotide sequence ID" value="NZ_FNSU01000003.1"/>
</dbReference>
<dbReference type="InterPro" id="IPR011990">
    <property type="entry name" value="TPR-like_helical_dom_sf"/>
</dbReference>
<name>A0A9X9FWZ6_PSEMA</name>
<dbReference type="AlphaFoldDB" id="A0A9X9FWZ6"/>
<gene>
    <name evidence="1" type="ORF">FIV41_17040</name>
</gene>